<proteinExistence type="predicted"/>
<gene>
    <name evidence="2" type="ORF">QYE76_057772</name>
</gene>
<dbReference type="InterPro" id="IPR001810">
    <property type="entry name" value="F-box_dom"/>
</dbReference>
<dbReference type="InterPro" id="IPR050233">
    <property type="entry name" value="A_thaliana_F-box"/>
</dbReference>
<dbReference type="InterPro" id="IPR036047">
    <property type="entry name" value="F-box-like_dom_sf"/>
</dbReference>
<dbReference type="PANTHER" id="PTHR47993">
    <property type="entry name" value="OS09G0372900 PROTEIN-RELATED"/>
    <property type="match status" value="1"/>
</dbReference>
<protein>
    <recommendedName>
        <fullName evidence="1">F-box domain-containing protein</fullName>
    </recommendedName>
</protein>
<dbReference type="EMBL" id="JAUUTY010000003">
    <property type="protein sequence ID" value="KAK1669613.1"/>
    <property type="molecule type" value="Genomic_DNA"/>
</dbReference>
<dbReference type="AlphaFoldDB" id="A0AAD8T482"/>
<dbReference type="Proteomes" id="UP001231189">
    <property type="component" value="Unassembled WGS sequence"/>
</dbReference>
<organism evidence="2 3">
    <name type="scientific">Lolium multiflorum</name>
    <name type="common">Italian ryegrass</name>
    <name type="synonym">Lolium perenne subsp. multiflorum</name>
    <dbReference type="NCBI Taxonomy" id="4521"/>
    <lineage>
        <taxon>Eukaryota</taxon>
        <taxon>Viridiplantae</taxon>
        <taxon>Streptophyta</taxon>
        <taxon>Embryophyta</taxon>
        <taxon>Tracheophyta</taxon>
        <taxon>Spermatophyta</taxon>
        <taxon>Magnoliopsida</taxon>
        <taxon>Liliopsida</taxon>
        <taxon>Poales</taxon>
        <taxon>Poaceae</taxon>
        <taxon>BOP clade</taxon>
        <taxon>Pooideae</taxon>
        <taxon>Poodae</taxon>
        <taxon>Poeae</taxon>
        <taxon>Poeae Chloroplast Group 2 (Poeae type)</taxon>
        <taxon>Loliodinae</taxon>
        <taxon>Loliinae</taxon>
        <taxon>Lolium</taxon>
    </lineage>
</organism>
<feature type="domain" description="F-box" evidence="1">
    <location>
        <begin position="23"/>
        <end position="64"/>
    </location>
</feature>
<dbReference type="SUPFAM" id="SSF81383">
    <property type="entry name" value="F-box domain"/>
    <property type="match status" value="1"/>
</dbReference>
<keyword evidence="3" id="KW-1185">Reference proteome</keyword>
<name>A0AAD8T482_LOLMU</name>
<dbReference type="Gene3D" id="1.20.1280.50">
    <property type="match status" value="1"/>
</dbReference>
<evidence type="ECO:0000313" key="2">
    <source>
        <dbReference type="EMBL" id="KAK1669613.1"/>
    </source>
</evidence>
<dbReference type="Pfam" id="PF12937">
    <property type="entry name" value="F-box-like"/>
    <property type="match status" value="1"/>
</dbReference>
<accession>A0AAD8T482</accession>
<dbReference type="SUPFAM" id="SSF63829">
    <property type="entry name" value="Calcium-dependent phosphotriesterase"/>
    <property type="match status" value="1"/>
</dbReference>
<evidence type="ECO:0000259" key="1">
    <source>
        <dbReference type="SMART" id="SM00256"/>
    </source>
</evidence>
<dbReference type="PANTHER" id="PTHR47993:SF382">
    <property type="entry name" value="OS04G0193300 PROTEIN"/>
    <property type="match status" value="1"/>
</dbReference>
<sequence>MESRPATMAKASRAGAPPPCSCLPEENTFWEILVRLPPKSLLRCRAVCRTWRRVTCARDFLLAHHARQPSLPIVSGIPGSEYGGARYQDILSFNHRAAGAELQPVARLDTSFFVESSCDGLLVLSKSSNSVTCLSVCNPVTREHAPLVDFTYLCLLVMYLHRPTGEYRLLLHTRSQTPVSIAGTLLPNSKIGCYIFAPGSDQPPRYIQGPEGRGPAAVLRVSTPYWARDNLHWFPMQPPSESRPIFIFDTTTESFRQMVAPVVRPKSYIFEMDDTLGIYNYNDATEVVYIWMLQNYEREFWKFKYRVELPVAKIRGQFGRSEGSLDVGVVSADGDILLLLSHGGWIFYVNTDGELVDSFHRDGQHIYACDLRFKQTLVPHNFFMALEDSSVNASPFL</sequence>
<reference evidence="2" key="1">
    <citation type="submission" date="2023-07" db="EMBL/GenBank/DDBJ databases">
        <title>A chromosome-level genome assembly of Lolium multiflorum.</title>
        <authorList>
            <person name="Chen Y."/>
            <person name="Copetti D."/>
            <person name="Kolliker R."/>
            <person name="Studer B."/>
        </authorList>
    </citation>
    <scope>NUCLEOTIDE SEQUENCE</scope>
    <source>
        <strain evidence="2">02402/16</strain>
        <tissue evidence="2">Leaf</tissue>
    </source>
</reference>
<evidence type="ECO:0000313" key="3">
    <source>
        <dbReference type="Proteomes" id="UP001231189"/>
    </source>
</evidence>
<dbReference type="SMART" id="SM00256">
    <property type="entry name" value="FBOX"/>
    <property type="match status" value="1"/>
</dbReference>
<comment type="caution">
    <text evidence="2">The sequence shown here is derived from an EMBL/GenBank/DDBJ whole genome shotgun (WGS) entry which is preliminary data.</text>
</comment>